<sequence>MLISICVIEMRGRHDRSDRNVCVYTVNHESRYIVVSNIPSVGVLPELIERFREFGTICEHHVLDHISDRDKFITALQESDAADREFTVKYTDTVWIKYETVTNARFAKARGGKKSFYGSLLNIQYAPQCESVTDTANKLKERRELLLRRSGCIPEECLSGVKQSKAVEKRQNEQESTFIGPQPLSESSSGNLSPRYGAENRSEKKRQRI</sequence>
<feature type="compositionally biased region" description="Polar residues" evidence="1">
    <location>
        <begin position="174"/>
        <end position="192"/>
    </location>
</feature>
<dbReference type="PANTHER" id="PTHR20957:SF0">
    <property type="entry name" value="RNA-BINDING PROTEIN 48"/>
    <property type="match status" value="1"/>
</dbReference>
<name>A0A024GEK1_9STRA</name>
<dbReference type="PANTHER" id="PTHR20957">
    <property type="entry name" value="RNA-BINDING PROTEIN 48"/>
    <property type="match status" value="1"/>
</dbReference>
<dbReference type="AlphaFoldDB" id="A0A024GEK1"/>
<dbReference type="OrthoDB" id="78358at2759"/>
<dbReference type="GO" id="GO:0003676">
    <property type="term" value="F:nucleic acid binding"/>
    <property type="evidence" value="ECO:0007669"/>
    <property type="project" value="InterPro"/>
</dbReference>
<comment type="caution">
    <text evidence="2">The sequence shown here is derived from an EMBL/GenBank/DDBJ whole genome shotgun (WGS) entry which is preliminary data.</text>
</comment>
<keyword evidence="3" id="KW-1185">Reference proteome</keyword>
<proteinExistence type="predicted"/>
<reference evidence="2 3" key="1">
    <citation type="submission" date="2012-05" db="EMBL/GenBank/DDBJ databases">
        <title>Recombination and specialization in a pathogen metapopulation.</title>
        <authorList>
            <person name="Gardiner A."/>
            <person name="Kemen E."/>
            <person name="Schultz-Larsen T."/>
            <person name="MacLean D."/>
            <person name="Van Oosterhout C."/>
            <person name="Jones J.D.G."/>
        </authorList>
    </citation>
    <scope>NUCLEOTIDE SEQUENCE [LARGE SCALE GENOMIC DNA]</scope>
    <source>
        <strain evidence="2 3">Ac Nc2</strain>
    </source>
</reference>
<dbReference type="SUPFAM" id="SSF54928">
    <property type="entry name" value="RNA-binding domain, RBD"/>
    <property type="match status" value="1"/>
</dbReference>
<evidence type="ECO:0000313" key="3">
    <source>
        <dbReference type="Proteomes" id="UP000053237"/>
    </source>
</evidence>
<dbReference type="Proteomes" id="UP000053237">
    <property type="component" value="Unassembled WGS sequence"/>
</dbReference>
<dbReference type="EMBL" id="CAIX01000079">
    <property type="protein sequence ID" value="CCI44766.1"/>
    <property type="molecule type" value="Genomic_DNA"/>
</dbReference>
<feature type="region of interest" description="Disordered" evidence="1">
    <location>
        <begin position="166"/>
        <end position="209"/>
    </location>
</feature>
<evidence type="ECO:0000313" key="2">
    <source>
        <dbReference type="EMBL" id="CCI44766.1"/>
    </source>
</evidence>
<dbReference type="GO" id="GO:0005654">
    <property type="term" value="C:nucleoplasm"/>
    <property type="evidence" value="ECO:0007669"/>
    <property type="project" value="TreeGrafter"/>
</dbReference>
<accession>A0A024GEK1</accession>
<gene>
    <name evidence="2" type="ORF">BN9_055900</name>
</gene>
<evidence type="ECO:0000256" key="1">
    <source>
        <dbReference type="SAM" id="MobiDB-lite"/>
    </source>
</evidence>
<dbReference type="InParanoid" id="A0A024GEK1"/>
<organism evidence="2 3">
    <name type="scientific">Albugo candida</name>
    <dbReference type="NCBI Taxonomy" id="65357"/>
    <lineage>
        <taxon>Eukaryota</taxon>
        <taxon>Sar</taxon>
        <taxon>Stramenopiles</taxon>
        <taxon>Oomycota</taxon>
        <taxon>Peronosporomycetes</taxon>
        <taxon>Albuginales</taxon>
        <taxon>Albuginaceae</taxon>
        <taxon>Albugo</taxon>
    </lineage>
</organism>
<dbReference type="InterPro" id="IPR039599">
    <property type="entry name" value="RBM48"/>
</dbReference>
<dbReference type="STRING" id="65357.A0A024GEK1"/>
<evidence type="ECO:0008006" key="4">
    <source>
        <dbReference type="Google" id="ProtNLM"/>
    </source>
</evidence>
<dbReference type="InterPro" id="IPR035979">
    <property type="entry name" value="RBD_domain_sf"/>
</dbReference>
<protein>
    <recommendedName>
        <fullName evidence="4">RRM domain-containing protein</fullName>
    </recommendedName>
</protein>